<protein>
    <submittedName>
        <fullName evidence="2">Uncharacterized protein</fullName>
    </submittedName>
</protein>
<dbReference type="AlphaFoldDB" id="A0A0J9HJ84"/>
<proteinExistence type="predicted"/>
<feature type="transmembrane region" description="Helical" evidence="1">
    <location>
        <begin position="67"/>
        <end position="91"/>
    </location>
</feature>
<keyword evidence="1" id="KW-1133">Transmembrane helix</keyword>
<keyword evidence="1" id="KW-0812">Transmembrane</keyword>
<keyword evidence="1" id="KW-0472">Membrane</keyword>
<dbReference type="Proteomes" id="UP000007802">
    <property type="component" value="Unassembled WGS sequence"/>
</dbReference>
<evidence type="ECO:0000313" key="2">
    <source>
        <dbReference type="EMBL" id="KMW69249.1"/>
    </source>
</evidence>
<gene>
    <name evidence="2" type="ORF">BDDG_13417</name>
</gene>
<accession>A0A0J9HJ84</accession>
<organism evidence="2">
    <name type="scientific">Ajellomyces dermatitidis (strain ATCC 18188 / CBS 674.68)</name>
    <name type="common">Blastomyces dermatitidis</name>
    <dbReference type="NCBI Taxonomy" id="653446"/>
    <lineage>
        <taxon>Eukaryota</taxon>
        <taxon>Fungi</taxon>
        <taxon>Dikarya</taxon>
        <taxon>Ascomycota</taxon>
        <taxon>Pezizomycotina</taxon>
        <taxon>Eurotiomycetes</taxon>
        <taxon>Eurotiomycetidae</taxon>
        <taxon>Onygenales</taxon>
        <taxon>Ajellomycetaceae</taxon>
        <taxon>Blastomyces</taxon>
    </lineage>
</organism>
<dbReference type="EMBL" id="GG749673">
    <property type="protein sequence ID" value="KMW69249.1"/>
    <property type="molecule type" value="Genomic_DNA"/>
</dbReference>
<feature type="transmembrane region" description="Helical" evidence="1">
    <location>
        <begin position="32"/>
        <end position="55"/>
    </location>
</feature>
<feature type="non-terminal residue" evidence="2">
    <location>
        <position position="124"/>
    </location>
</feature>
<evidence type="ECO:0000256" key="1">
    <source>
        <dbReference type="SAM" id="Phobius"/>
    </source>
</evidence>
<feature type="non-terminal residue" evidence="2">
    <location>
        <position position="1"/>
    </location>
</feature>
<reference evidence="2" key="1">
    <citation type="submission" date="2010-03" db="EMBL/GenBank/DDBJ databases">
        <title>Annotation of Blastomyces dermatitidis strain ATCC 18188.</title>
        <authorList>
            <consortium name="The Broad Institute Genome Sequencing Platform"/>
            <consortium name="Broad Institute Genome Sequencing Center for Infectious Disease."/>
            <person name="Cuomo C."/>
            <person name="Klein B."/>
            <person name="Sullivan T."/>
            <person name="Heitman J."/>
            <person name="Young S."/>
            <person name="Zeng Q."/>
            <person name="Gargeya S."/>
            <person name="Alvarado L."/>
            <person name="Berlin A.M."/>
            <person name="Chapman S.B."/>
            <person name="Chen Z."/>
            <person name="Freedman E."/>
            <person name="Gellesch M."/>
            <person name="Goldberg J."/>
            <person name="Griggs A."/>
            <person name="Gujja S."/>
            <person name="Heilman E."/>
            <person name="Heiman D."/>
            <person name="Howarth C."/>
            <person name="Mehta T."/>
            <person name="Neiman D."/>
            <person name="Pearson M."/>
            <person name="Roberts A."/>
            <person name="Saif S."/>
            <person name="Shea T."/>
            <person name="Shenoy N."/>
            <person name="Sisk P."/>
            <person name="Stolte C."/>
            <person name="Sykes S."/>
            <person name="White J."/>
            <person name="Yandava C."/>
            <person name="Haas B."/>
            <person name="Nusbaum C."/>
            <person name="Birren B."/>
        </authorList>
    </citation>
    <scope>NUCLEOTIDE SEQUENCE</scope>
    <source>
        <strain evidence="2">ATCC 18188</strain>
    </source>
</reference>
<name>A0A0J9HJ84_AJEDA</name>
<sequence>SSHIDRFTFIDDSELSVESLIENLKNMIMKKLLMSCIIRSLIFFSALSVSFSVTLSQSSTPVSVPGFSLTTSVSVTLTSATSGFTVSAFIISSSHFKKILCRLNKSSLSVYTLSLFLSTLRIIY</sequence>